<keyword evidence="3" id="KW-0336">GPI-anchor</keyword>
<keyword evidence="6 9" id="KW-0064">Aspartyl protease</keyword>
<dbReference type="InterPro" id="IPR001461">
    <property type="entry name" value="Aspartic_peptidase_A1"/>
</dbReference>
<dbReference type="PROSITE" id="PS00141">
    <property type="entry name" value="ASP_PROTEASE"/>
    <property type="match status" value="1"/>
</dbReference>
<comment type="caution">
    <text evidence="12">The sequence shown here is derived from an EMBL/GenBank/DDBJ whole genome shotgun (WGS) entry which is preliminary data.</text>
</comment>
<comment type="similarity">
    <text evidence="2 9">Belongs to the peptidase A1 family.</text>
</comment>
<dbReference type="OrthoDB" id="771136at2759"/>
<evidence type="ECO:0000256" key="10">
    <source>
        <dbReference type="SAM" id="SignalP"/>
    </source>
</evidence>
<keyword evidence="3" id="KW-0472">Membrane</keyword>
<dbReference type="CDD" id="cd05474">
    <property type="entry name" value="SAP_like"/>
    <property type="match status" value="1"/>
</dbReference>
<proteinExistence type="inferred from homology"/>
<keyword evidence="5 10" id="KW-0732">Signal</keyword>
<dbReference type="GO" id="GO:0006508">
    <property type="term" value="P:proteolysis"/>
    <property type="evidence" value="ECO:0007669"/>
    <property type="project" value="UniProtKB-KW"/>
</dbReference>
<dbReference type="PROSITE" id="PS51767">
    <property type="entry name" value="PEPTIDASE_A1"/>
    <property type="match status" value="1"/>
</dbReference>
<feature type="domain" description="Peptidase A1" evidence="11">
    <location>
        <begin position="64"/>
        <end position="377"/>
    </location>
</feature>
<organism evidence="12 13">
    <name type="scientific">Talaromyces amestolkiae</name>
    <dbReference type="NCBI Taxonomy" id="1196081"/>
    <lineage>
        <taxon>Eukaryota</taxon>
        <taxon>Fungi</taxon>
        <taxon>Dikarya</taxon>
        <taxon>Ascomycota</taxon>
        <taxon>Pezizomycotina</taxon>
        <taxon>Eurotiomycetes</taxon>
        <taxon>Eurotiomycetidae</taxon>
        <taxon>Eurotiales</taxon>
        <taxon>Trichocomaceae</taxon>
        <taxon>Talaromyces</taxon>
        <taxon>Talaromyces sect. Talaromyces</taxon>
    </lineage>
</organism>
<feature type="chain" id="PRO_5016760922" description="Peptidase A1 domain-containing protein" evidence="10">
    <location>
        <begin position="21"/>
        <end position="482"/>
    </location>
</feature>
<dbReference type="GO" id="GO:0005886">
    <property type="term" value="C:plasma membrane"/>
    <property type="evidence" value="ECO:0007669"/>
    <property type="project" value="UniProtKB-SubCell"/>
</dbReference>
<keyword evidence="4 9" id="KW-0645">Protease</keyword>
<dbReference type="EMBL" id="MIKG01000008">
    <property type="protein sequence ID" value="RAO68994.1"/>
    <property type="molecule type" value="Genomic_DNA"/>
</dbReference>
<dbReference type="Gene3D" id="2.40.70.10">
    <property type="entry name" value="Acid Proteases"/>
    <property type="match status" value="2"/>
</dbReference>
<comment type="subcellular location">
    <subcellularLocation>
        <location evidence="1">Cell membrane</location>
        <topology evidence="1">Lipid-anchor</topology>
        <topology evidence="1">GPI-anchor</topology>
    </subcellularLocation>
</comment>
<feature type="active site" evidence="8">
    <location>
        <position position="82"/>
    </location>
</feature>
<dbReference type="InterPro" id="IPR033121">
    <property type="entry name" value="PEPTIDASE_A1"/>
</dbReference>
<feature type="signal peptide" evidence="10">
    <location>
        <begin position="1"/>
        <end position="20"/>
    </location>
</feature>
<evidence type="ECO:0000313" key="12">
    <source>
        <dbReference type="EMBL" id="RAO68994.1"/>
    </source>
</evidence>
<dbReference type="GeneID" id="63794222"/>
<evidence type="ECO:0000256" key="9">
    <source>
        <dbReference type="RuleBase" id="RU000454"/>
    </source>
</evidence>
<dbReference type="Pfam" id="PF00026">
    <property type="entry name" value="Asp"/>
    <property type="match status" value="1"/>
</dbReference>
<dbReference type="PANTHER" id="PTHR47966:SF65">
    <property type="entry name" value="ASPARTIC-TYPE ENDOPEPTIDASE"/>
    <property type="match status" value="1"/>
</dbReference>
<dbReference type="InterPro" id="IPR001969">
    <property type="entry name" value="Aspartic_peptidase_AS"/>
</dbReference>
<accession>A0A364KZN5</accession>
<sequence>MRVTASLPLIVLSTASVGNALSLHRRDAPAVLAAPLRRRQPATLSKRDTSPLNVSIINNQDSSYLLNLTLGSPAQNFTLALDTGSSDLWVIGGSKEADNVYVSDKSSSYKSLNSGYNATYADGTTALGVYATDTLGLGDATVKDFQFIVVNQTSSDVGIAGVGYNISTYDAEHQNKVYNNLPYALTAAGITKSTAYSLWMNDVNAETGTILFGGVNTAQYTGELQTLPVVPVYNNYYSLALALTEVIVQTGNSTSTTTNLPLAVSLDTGSTLTSLPEALFKDILNALNGTYDDNAGLGRVDCSLMETNYNVTFSFSGAKVDVGLNQLVLNQGVTGWPRSSCLLGVVPSDPGVNILGDSFLRSAYVVYDLENNEISLANTNFNPGKDDILEIGTGAGAVPGATLVPSAVSTATGNGVQTATTGVPTVTGTSITTASATTATGSATTGGSAKSTGTSSGIATLPTGNAKHLLSGLAGAGLLLMI</sequence>
<gene>
    <name evidence="12" type="ORF">BHQ10_005006</name>
</gene>
<evidence type="ECO:0000256" key="4">
    <source>
        <dbReference type="ARBA" id="ARBA00022670"/>
    </source>
</evidence>
<dbReference type="RefSeq" id="XP_040733510.1">
    <property type="nucleotide sequence ID" value="XM_040877435.1"/>
</dbReference>
<evidence type="ECO:0000256" key="2">
    <source>
        <dbReference type="ARBA" id="ARBA00007447"/>
    </source>
</evidence>
<dbReference type="PANTHER" id="PTHR47966">
    <property type="entry name" value="BETA-SITE APP-CLEAVING ENZYME, ISOFORM A-RELATED"/>
    <property type="match status" value="1"/>
</dbReference>
<dbReference type="STRING" id="1196081.A0A364KZN5"/>
<dbReference type="InterPro" id="IPR021109">
    <property type="entry name" value="Peptidase_aspartic_dom_sf"/>
</dbReference>
<dbReference type="GO" id="GO:0004190">
    <property type="term" value="F:aspartic-type endopeptidase activity"/>
    <property type="evidence" value="ECO:0007669"/>
    <property type="project" value="UniProtKB-KW"/>
</dbReference>
<feature type="active site" evidence="8">
    <location>
        <position position="267"/>
    </location>
</feature>
<dbReference type="GO" id="GO:0098552">
    <property type="term" value="C:side of membrane"/>
    <property type="evidence" value="ECO:0007669"/>
    <property type="project" value="UniProtKB-KW"/>
</dbReference>
<reference evidence="12 13" key="1">
    <citation type="journal article" date="2017" name="Biotechnol. Biofuels">
        <title>Differential beta-glucosidase expression as a function of carbon source availability in Talaromyces amestolkiae: a genomic and proteomic approach.</title>
        <authorList>
            <person name="de Eugenio L.I."/>
            <person name="Mendez-Liter J.A."/>
            <person name="Nieto-Dominguez M."/>
            <person name="Alonso L."/>
            <person name="Gil-Munoz J."/>
            <person name="Barriuso J."/>
            <person name="Prieto A."/>
            <person name="Martinez M.J."/>
        </authorList>
    </citation>
    <scope>NUCLEOTIDE SEQUENCE [LARGE SCALE GENOMIC DNA]</scope>
    <source>
        <strain evidence="12 13">CIB</strain>
    </source>
</reference>
<keyword evidence="3" id="KW-0449">Lipoprotein</keyword>
<evidence type="ECO:0000256" key="5">
    <source>
        <dbReference type="ARBA" id="ARBA00022729"/>
    </source>
</evidence>
<evidence type="ECO:0000256" key="1">
    <source>
        <dbReference type="ARBA" id="ARBA00004609"/>
    </source>
</evidence>
<protein>
    <recommendedName>
        <fullName evidence="11">Peptidase A1 domain-containing protein</fullName>
    </recommendedName>
</protein>
<dbReference type="PRINTS" id="PR00792">
    <property type="entry name" value="PEPSIN"/>
</dbReference>
<evidence type="ECO:0000256" key="7">
    <source>
        <dbReference type="ARBA" id="ARBA00022801"/>
    </source>
</evidence>
<dbReference type="InterPro" id="IPR033876">
    <property type="entry name" value="SAP-like"/>
</dbReference>
<dbReference type="Proteomes" id="UP000249363">
    <property type="component" value="Unassembled WGS sequence"/>
</dbReference>
<evidence type="ECO:0000256" key="8">
    <source>
        <dbReference type="PIRSR" id="PIRSR601461-1"/>
    </source>
</evidence>
<keyword evidence="13" id="KW-1185">Reference proteome</keyword>
<evidence type="ECO:0000256" key="6">
    <source>
        <dbReference type="ARBA" id="ARBA00022750"/>
    </source>
</evidence>
<dbReference type="AlphaFoldDB" id="A0A364KZN5"/>
<keyword evidence="3" id="KW-0325">Glycoprotein</keyword>
<keyword evidence="7 9" id="KW-0378">Hydrolase</keyword>
<evidence type="ECO:0000313" key="13">
    <source>
        <dbReference type="Proteomes" id="UP000249363"/>
    </source>
</evidence>
<dbReference type="SUPFAM" id="SSF50630">
    <property type="entry name" value="Acid proteases"/>
    <property type="match status" value="1"/>
</dbReference>
<evidence type="ECO:0000256" key="3">
    <source>
        <dbReference type="ARBA" id="ARBA00022622"/>
    </source>
</evidence>
<name>A0A364KZN5_TALAM</name>
<evidence type="ECO:0000259" key="11">
    <source>
        <dbReference type="PROSITE" id="PS51767"/>
    </source>
</evidence>